<dbReference type="OrthoDB" id="9788101at2"/>
<dbReference type="STRING" id="354630.SAMN05421821_109215"/>
<evidence type="ECO:0000313" key="4">
    <source>
        <dbReference type="Proteomes" id="UP000541583"/>
    </source>
</evidence>
<dbReference type="Proteomes" id="UP000548326">
    <property type="component" value="Unassembled WGS sequence"/>
</dbReference>
<evidence type="ECO:0000259" key="1">
    <source>
        <dbReference type="Pfam" id="PF00535"/>
    </source>
</evidence>
<dbReference type="EMBL" id="JACHCA010000005">
    <property type="protein sequence ID" value="MBB6128179.1"/>
    <property type="molecule type" value="Genomic_DNA"/>
</dbReference>
<sequence>MILEKGLISVLPETDQKPNWPWTIESDYSLYKSNWKYPKISVIVPSYNQGKFLEETLRSIILQNYPNFEIIIIDGGSTDDTVDVIKKYEPWIYYWVSEKDGGQSDAINKGIKKVTGEFLGWQNSDDIYSANAFYHFAATYNKKPGNDVYFGNMLTIDQNSKPLNLHRYAPFSFNEIKFSGWNITNQACFFSRSLFDHIKIKKEFRYVMDGALFFDIASRTNKFVHIKQVLGCFRLHEEAKSSTINMSTGWDEWVKLRSEFGIVMEPDVPWNKQFIWWKLWFKIRKGLYYLPEILSLKKN</sequence>
<reference evidence="4 5" key="1">
    <citation type="submission" date="2020-08" db="EMBL/GenBank/DDBJ databases">
        <title>Genomic Encyclopedia of Type Strains, Phase IV (KMG-V): Genome sequencing to study the core and pangenomes of soil and plant-associated prokaryotes.</title>
        <authorList>
            <person name="Whitman W."/>
        </authorList>
    </citation>
    <scope>NUCLEOTIDE SEQUENCE [LARGE SCALE GENOMIC DNA]</scope>
    <source>
        <strain evidence="2 4">ANJLi2</strain>
        <strain evidence="3 5">MP601</strain>
    </source>
</reference>
<dbReference type="Gene3D" id="3.90.550.10">
    <property type="entry name" value="Spore Coat Polysaccharide Biosynthesis Protein SpsA, Chain A"/>
    <property type="match status" value="1"/>
</dbReference>
<protein>
    <submittedName>
        <fullName evidence="3">Glycosyltransferase involved in cell wall biosynthesis</fullName>
    </submittedName>
</protein>
<dbReference type="Pfam" id="PF00535">
    <property type="entry name" value="Glycos_transf_2"/>
    <property type="match status" value="1"/>
</dbReference>
<dbReference type="PANTHER" id="PTHR22916">
    <property type="entry name" value="GLYCOSYLTRANSFERASE"/>
    <property type="match status" value="1"/>
</dbReference>
<dbReference type="Proteomes" id="UP000541583">
    <property type="component" value="Unassembled WGS sequence"/>
</dbReference>
<feature type="domain" description="Glycosyltransferase 2-like" evidence="1">
    <location>
        <begin position="41"/>
        <end position="190"/>
    </location>
</feature>
<dbReference type="RefSeq" id="WP_076374930.1">
    <property type="nucleotide sequence ID" value="NZ_FTMG01000009.1"/>
</dbReference>
<name>A0A1N7CKC6_9SPHI</name>
<proteinExistence type="predicted"/>
<organism evidence="3 5">
    <name type="scientific">Mucilaginibacter lappiensis</name>
    <dbReference type="NCBI Taxonomy" id="354630"/>
    <lineage>
        <taxon>Bacteria</taxon>
        <taxon>Pseudomonadati</taxon>
        <taxon>Bacteroidota</taxon>
        <taxon>Sphingobacteriia</taxon>
        <taxon>Sphingobacteriales</taxon>
        <taxon>Sphingobacteriaceae</taxon>
        <taxon>Mucilaginibacter</taxon>
    </lineage>
</organism>
<dbReference type="AlphaFoldDB" id="A0A1N7CKC6"/>
<gene>
    <name evidence="3" type="ORF">HDF22_002292</name>
    <name evidence="2" type="ORF">HDF23_003536</name>
</gene>
<keyword evidence="3" id="KW-0808">Transferase</keyword>
<dbReference type="SUPFAM" id="SSF53448">
    <property type="entry name" value="Nucleotide-diphospho-sugar transferases"/>
    <property type="match status" value="1"/>
</dbReference>
<accession>A0A1N7CKC6</accession>
<evidence type="ECO:0000313" key="2">
    <source>
        <dbReference type="EMBL" id="MBB6110775.1"/>
    </source>
</evidence>
<comment type="caution">
    <text evidence="3">The sequence shown here is derived from an EMBL/GenBank/DDBJ whole genome shotgun (WGS) entry which is preliminary data.</text>
</comment>
<dbReference type="GO" id="GO:0016758">
    <property type="term" value="F:hexosyltransferase activity"/>
    <property type="evidence" value="ECO:0007669"/>
    <property type="project" value="UniProtKB-ARBA"/>
</dbReference>
<evidence type="ECO:0000313" key="3">
    <source>
        <dbReference type="EMBL" id="MBB6128179.1"/>
    </source>
</evidence>
<dbReference type="InterPro" id="IPR029044">
    <property type="entry name" value="Nucleotide-diphossugar_trans"/>
</dbReference>
<dbReference type="InterPro" id="IPR001173">
    <property type="entry name" value="Glyco_trans_2-like"/>
</dbReference>
<dbReference type="PANTHER" id="PTHR22916:SF65">
    <property type="entry name" value="SLR1065 PROTEIN"/>
    <property type="match status" value="1"/>
</dbReference>
<keyword evidence="4" id="KW-1185">Reference proteome</keyword>
<dbReference type="CDD" id="cd06433">
    <property type="entry name" value="GT_2_WfgS_like"/>
    <property type="match status" value="1"/>
</dbReference>
<evidence type="ECO:0000313" key="5">
    <source>
        <dbReference type="Proteomes" id="UP000548326"/>
    </source>
</evidence>
<dbReference type="EMBL" id="JACHCB010000009">
    <property type="protein sequence ID" value="MBB6110775.1"/>
    <property type="molecule type" value="Genomic_DNA"/>
</dbReference>